<dbReference type="STRING" id="1802407.A3I40_02475"/>
<dbReference type="AlphaFoldDB" id="A0A1F7VBA0"/>
<accession>A0A1F7VBA0</accession>
<sequence length="80" mass="8695">MKIIAEREDSYLVHVLCNKCHSAVVALVFANLFGVNSVGLLTDLASDEVLEAQQRTVGADDVLELYKICRDGSLTELVTA</sequence>
<evidence type="ECO:0000313" key="1">
    <source>
        <dbReference type="EMBL" id="OGL87408.1"/>
    </source>
</evidence>
<evidence type="ECO:0000313" key="2">
    <source>
        <dbReference type="Proteomes" id="UP000178723"/>
    </source>
</evidence>
<dbReference type="Proteomes" id="UP000178723">
    <property type="component" value="Unassembled WGS sequence"/>
</dbReference>
<proteinExistence type="predicted"/>
<organism evidence="1 2">
    <name type="scientific">Candidatus Uhrbacteria bacterium RIFCSPLOWO2_02_FULL_48_12</name>
    <dbReference type="NCBI Taxonomy" id="1802407"/>
    <lineage>
        <taxon>Bacteria</taxon>
        <taxon>Candidatus Uhriibacteriota</taxon>
    </lineage>
</organism>
<reference evidence="1 2" key="1">
    <citation type="journal article" date="2016" name="Nat. Commun.">
        <title>Thousands of microbial genomes shed light on interconnected biogeochemical processes in an aquifer system.</title>
        <authorList>
            <person name="Anantharaman K."/>
            <person name="Brown C.T."/>
            <person name="Hug L.A."/>
            <person name="Sharon I."/>
            <person name="Castelle C.J."/>
            <person name="Probst A.J."/>
            <person name="Thomas B.C."/>
            <person name="Singh A."/>
            <person name="Wilkins M.J."/>
            <person name="Karaoz U."/>
            <person name="Brodie E.L."/>
            <person name="Williams K.H."/>
            <person name="Hubbard S.S."/>
            <person name="Banfield J.F."/>
        </authorList>
    </citation>
    <scope>NUCLEOTIDE SEQUENCE [LARGE SCALE GENOMIC DNA]</scope>
</reference>
<protein>
    <submittedName>
        <fullName evidence="1">Uncharacterized protein</fullName>
    </submittedName>
</protein>
<comment type="caution">
    <text evidence="1">The sequence shown here is derived from an EMBL/GenBank/DDBJ whole genome shotgun (WGS) entry which is preliminary data.</text>
</comment>
<dbReference type="EMBL" id="MGEP01000012">
    <property type="protein sequence ID" value="OGL87408.1"/>
    <property type="molecule type" value="Genomic_DNA"/>
</dbReference>
<name>A0A1F7VBA0_9BACT</name>
<gene>
    <name evidence="1" type="ORF">A3I40_02475</name>
</gene>